<gene>
    <name evidence="2" type="ORF">H8F01_10355</name>
</gene>
<dbReference type="Pfam" id="PF06527">
    <property type="entry name" value="TniQ"/>
    <property type="match status" value="1"/>
</dbReference>
<evidence type="ECO:0000313" key="3">
    <source>
        <dbReference type="Proteomes" id="UP000515873"/>
    </source>
</evidence>
<protein>
    <submittedName>
        <fullName evidence="2">TniQ family protein</fullName>
    </submittedName>
</protein>
<name>A0A7G8Q9L6_9GAMM</name>
<dbReference type="RefSeq" id="WP_187058940.1">
    <property type="nucleotide sequence ID" value="NZ_CP060412.1"/>
</dbReference>
<dbReference type="EMBL" id="CP060412">
    <property type="protein sequence ID" value="QNK03474.1"/>
    <property type="molecule type" value="Genomic_DNA"/>
</dbReference>
<feature type="domain" description="TniQ" evidence="1">
    <location>
        <begin position="87"/>
        <end position="148"/>
    </location>
</feature>
<sequence>MEQVSFAWTALPSLKLRGLGTPLAEPIDYYVLRMSWVTGWSVNQLATLMQDDREEGFGPLRPSCHIFGHRREAQISAFEQLSGNPDLRYGTLWVLKEVLNTKGLYRQTGVPRRWCPVCYQKWDNDTDWEPLVWSIPYVSCCPTHGCDLVNACPSCGKEQSRDTALGLRLRCESCDAPLGGEGTKTERAKFYDWVDQEILKLVAFCSTPGEQLVPADTLLQFAEEFENHARSKGILQKVRRCLGMQRGEAFNRSISLSALINFSALLGVSVIDLLSRPKEAMSAPLLDLWDGFHWLCDPFAEKNDAVRAARWLAKKVLARRGRWYIPSMRVLTKDIGVSASRLKAFDPESYGAYIDAYLKQCRPATRYTRGVAFAAARNEIEDQNPTNCTHSRMWWLPHHVEKVAPVNLEDAYYASYGAIVYWRLLAHAKSHAQGAVAAKEDIRWTESAQTGIAA</sequence>
<reference evidence="2 3" key="1">
    <citation type="submission" date="2020-08" db="EMBL/GenBank/DDBJ databases">
        <title>Dyella sp. G9 isolated from forest soil.</title>
        <authorList>
            <person name="Fu J."/>
            <person name="Qiu L."/>
        </authorList>
    </citation>
    <scope>NUCLEOTIDE SEQUENCE [LARGE SCALE GENOMIC DNA]</scope>
    <source>
        <strain evidence="2 3">G9</strain>
    </source>
</reference>
<accession>A0A7G8Q9L6</accession>
<dbReference type="KEGG" id="dtl:H8F01_10355"/>
<dbReference type="InterPro" id="IPR009492">
    <property type="entry name" value="TniQ"/>
</dbReference>
<dbReference type="Proteomes" id="UP000515873">
    <property type="component" value="Chromosome"/>
</dbReference>
<organism evidence="2 3">
    <name type="scientific">Dyella telluris</name>
    <dbReference type="NCBI Taxonomy" id="2763498"/>
    <lineage>
        <taxon>Bacteria</taxon>
        <taxon>Pseudomonadati</taxon>
        <taxon>Pseudomonadota</taxon>
        <taxon>Gammaproteobacteria</taxon>
        <taxon>Lysobacterales</taxon>
        <taxon>Rhodanobacteraceae</taxon>
        <taxon>Dyella</taxon>
    </lineage>
</organism>
<proteinExistence type="predicted"/>
<keyword evidence="3" id="KW-1185">Reference proteome</keyword>
<dbReference type="AlphaFoldDB" id="A0A7G8Q9L6"/>
<evidence type="ECO:0000313" key="2">
    <source>
        <dbReference type="EMBL" id="QNK03474.1"/>
    </source>
</evidence>
<evidence type="ECO:0000259" key="1">
    <source>
        <dbReference type="Pfam" id="PF06527"/>
    </source>
</evidence>